<dbReference type="GO" id="GO:0003677">
    <property type="term" value="F:DNA binding"/>
    <property type="evidence" value="ECO:0007669"/>
    <property type="project" value="UniProtKB-KW"/>
</dbReference>
<keyword evidence="6" id="KW-0238">DNA-binding</keyword>
<dbReference type="SUPFAM" id="SSF50249">
    <property type="entry name" value="Nucleic acid-binding proteins"/>
    <property type="match status" value="1"/>
</dbReference>
<dbReference type="Gene3D" id="2.40.50.140">
    <property type="entry name" value="Nucleic acid-binding proteins"/>
    <property type="match status" value="1"/>
</dbReference>
<evidence type="ECO:0000256" key="3">
    <source>
        <dbReference type="ARBA" id="ARBA00022801"/>
    </source>
</evidence>
<feature type="domain" description="Helicase ATP-binding" evidence="8">
    <location>
        <begin position="278"/>
        <end position="439"/>
    </location>
</feature>
<dbReference type="SMART" id="SM00487">
    <property type="entry name" value="DEXDc"/>
    <property type="match status" value="1"/>
</dbReference>
<accession>A0A2D2AXT1</accession>
<dbReference type="OrthoDB" id="9804325at2"/>
<keyword evidence="11" id="KW-1185">Reference proteome</keyword>
<dbReference type="CDD" id="cd04488">
    <property type="entry name" value="RecG_wedge_OBF"/>
    <property type="match status" value="1"/>
</dbReference>
<name>A0A2D2AXT1_9CAUL</name>
<dbReference type="InterPro" id="IPR012340">
    <property type="entry name" value="NA-bd_OB-fold"/>
</dbReference>
<gene>
    <name evidence="10" type="ORF">CSW64_10620</name>
</gene>
<evidence type="ECO:0000313" key="11">
    <source>
        <dbReference type="Proteomes" id="UP000228945"/>
    </source>
</evidence>
<keyword evidence="4 10" id="KW-0347">Helicase</keyword>
<dbReference type="SMART" id="SM00490">
    <property type="entry name" value="HELICc"/>
    <property type="match status" value="1"/>
</dbReference>
<dbReference type="InterPro" id="IPR047112">
    <property type="entry name" value="RecG/Mfd"/>
</dbReference>
<dbReference type="Gene3D" id="3.40.50.300">
    <property type="entry name" value="P-loop containing nucleotide triphosphate hydrolases"/>
    <property type="match status" value="2"/>
</dbReference>
<dbReference type="SUPFAM" id="SSF52540">
    <property type="entry name" value="P-loop containing nucleoside triphosphate hydrolases"/>
    <property type="match status" value="2"/>
</dbReference>
<dbReference type="Pfam" id="PF19833">
    <property type="entry name" value="RecG_dom3_C"/>
    <property type="match status" value="1"/>
</dbReference>
<organism evidence="10 11">
    <name type="scientific">Caulobacter mirabilis</name>
    <dbReference type="NCBI Taxonomy" id="69666"/>
    <lineage>
        <taxon>Bacteria</taxon>
        <taxon>Pseudomonadati</taxon>
        <taxon>Pseudomonadota</taxon>
        <taxon>Alphaproteobacteria</taxon>
        <taxon>Caulobacterales</taxon>
        <taxon>Caulobacteraceae</taxon>
        <taxon>Caulobacter</taxon>
    </lineage>
</organism>
<dbReference type="RefSeq" id="WP_099622082.1">
    <property type="nucleotide sequence ID" value="NZ_CP024201.1"/>
</dbReference>
<dbReference type="GO" id="GO:0005524">
    <property type="term" value="F:ATP binding"/>
    <property type="evidence" value="ECO:0007669"/>
    <property type="project" value="UniProtKB-KW"/>
</dbReference>
<evidence type="ECO:0000256" key="6">
    <source>
        <dbReference type="ARBA" id="ARBA00023125"/>
    </source>
</evidence>
<evidence type="ECO:0000256" key="5">
    <source>
        <dbReference type="ARBA" id="ARBA00022840"/>
    </source>
</evidence>
<dbReference type="PROSITE" id="PS51192">
    <property type="entry name" value="HELICASE_ATP_BIND_1"/>
    <property type="match status" value="1"/>
</dbReference>
<dbReference type="EMBL" id="CP024201">
    <property type="protein sequence ID" value="ATQ42829.1"/>
    <property type="molecule type" value="Genomic_DNA"/>
</dbReference>
<dbReference type="PROSITE" id="PS51194">
    <property type="entry name" value="HELICASE_CTER"/>
    <property type="match status" value="1"/>
</dbReference>
<sequence length="690" mass="75460">MRPEILFPLFAPISTLKGVGPKVEPLVERVAGPLVRDVLFLGPQSLIHRTPTTADRVVDGQVQTLIVEVVQHTRPMRREQPWKVKTFDGTAFLTLIWFKGHGDHLTRALPVGEKRVVSGKVERRGSEIQMAHPDYILPVERAAEIPEEEAVYPATAGLAARNVRKLALEALSRAPELVEWQDPAWRKREGFVGWREALELYHNPRTEADLSPASPHRRRLAFDELLAHQLALAQRKAARRSHPGAIVPAGEMAGRIEAALPWKLTGAQIRALSEVRGDMQSGERMSRLLHGDVGAGKTIVAMLAMADAADARMQSALMAPTEILARQHFETVAAPLEAQGVRVILLTGRDKGGVRAEKLMALMDGTAQVAVGTHALFQDDVKFRDLGLTVIDEQHRFGVNERKRLQAKGESAHLLAMSATPIPRTLELTVFGDLDVSRLDEKPPGRTPVATRAVPSPRMGEIVERLKQAVKDGAQAFWICPMVTESETVDLAAAEKRAETLRKVMGAPVGLVHGQMPAAEKDAVMAEFAEGRLPLLVATTVVEVGVNVPNATIMVIEQAERFGLAQLHQLRGRVGRGRRESACVLLYDPPLSDTAQQRLDILRKTDDGFLIAEKDLELRGGGDPLGLKQSGFPAYRLADPAAHRELIAAAADDARLILARDPDLSSPRGQAVRVLQELFDWKPAGLTDAG</sequence>
<dbReference type="InterPro" id="IPR027417">
    <property type="entry name" value="P-loop_NTPase"/>
</dbReference>
<evidence type="ECO:0000256" key="1">
    <source>
        <dbReference type="ARBA" id="ARBA00022741"/>
    </source>
</evidence>
<evidence type="ECO:0000313" key="10">
    <source>
        <dbReference type="EMBL" id="ATQ42829.1"/>
    </source>
</evidence>
<keyword evidence="2" id="KW-0227">DNA damage</keyword>
<dbReference type="InterPro" id="IPR011545">
    <property type="entry name" value="DEAD/DEAH_box_helicase_dom"/>
</dbReference>
<dbReference type="GO" id="GO:0003678">
    <property type="term" value="F:DNA helicase activity"/>
    <property type="evidence" value="ECO:0007669"/>
    <property type="project" value="TreeGrafter"/>
</dbReference>
<reference evidence="10 11" key="1">
    <citation type="submission" date="2017-10" db="EMBL/GenBank/DDBJ databases">
        <title>Genome sequence of Caulobacter mirabilis FWC38.</title>
        <authorList>
            <person name="Fiebig A."/>
            <person name="Crosson S."/>
        </authorList>
    </citation>
    <scope>NUCLEOTIDE SEQUENCE [LARGE SCALE GENOMIC DNA]</scope>
    <source>
        <strain evidence="10 11">FWC 38</strain>
    </source>
</reference>
<keyword evidence="3" id="KW-0378">Hydrolase</keyword>
<dbReference type="NCBIfam" id="NF008164">
    <property type="entry name" value="PRK10917.1-2"/>
    <property type="match status" value="1"/>
</dbReference>
<dbReference type="InterPro" id="IPR001650">
    <property type="entry name" value="Helicase_C-like"/>
</dbReference>
<dbReference type="InterPro" id="IPR045562">
    <property type="entry name" value="RecG_dom3_C"/>
</dbReference>
<evidence type="ECO:0000259" key="8">
    <source>
        <dbReference type="PROSITE" id="PS51192"/>
    </source>
</evidence>
<evidence type="ECO:0000259" key="9">
    <source>
        <dbReference type="PROSITE" id="PS51194"/>
    </source>
</evidence>
<proteinExistence type="predicted"/>
<dbReference type="Pfam" id="PF00270">
    <property type="entry name" value="DEAD"/>
    <property type="match status" value="1"/>
</dbReference>
<dbReference type="PANTHER" id="PTHR47964">
    <property type="entry name" value="ATP-DEPENDENT DNA HELICASE HOMOLOG RECG, CHLOROPLASTIC"/>
    <property type="match status" value="1"/>
</dbReference>
<dbReference type="GO" id="GO:0006281">
    <property type="term" value="P:DNA repair"/>
    <property type="evidence" value="ECO:0007669"/>
    <property type="project" value="UniProtKB-KW"/>
</dbReference>
<dbReference type="KEGG" id="cmb:CSW64_10620"/>
<feature type="domain" description="Helicase C-terminal" evidence="9">
    <location>
        <begin position="461"/>
        <end position="617"/>
    </location>
</feature>
<dbReference type="Proteomes" id="UP000228945">
    <property type="component" value="Chromosome"/>
</dbReference>
<keyword evidence="7" id="KW-0234">DNA repair</keyword>
<evidence type="ECO:0000256" key="2">
    <source>
        <dbReference type="ARBA" id="ARBA00022763"/>
    </source>
</evidence>
<dbReference type="InterPro" id="IPR014001">
    <property type="entry name" value="Helicase_ATP-bd"/>
</dbReference>
<dbReference type="GO" id="GO:0016787">
    <property type="term" value="F:hydrolase activity"/>
    <property type="evidence" value="ECO:0007669"/>
    <property type="project" value="UniProtKB-KW"/>
</dbReference>
<protein>
    <submittedName>
        <fullName evidence="10">ATP-dependent DNA helicase RecG</fullName>
    </submittedName>
</protein>
<dbReference type="AlphaFoldDB" id="A0A2D2AXT1"/>
<keyword evidence="1" id="KW-0547">Nucleotide-binding</keyword>
<evidence type="ECO:0000256" key="7">
    <source>
        <dbReference type="ARBA" id="ARBA00023204"/>
    </source>
</evidence>
<evidence type="ECO:0000256" key="4">
    <source>
        <dbReference type="ARBA" id="ARBA00022806"/>
    </source>
</evidence>
<dbReference type="PANTHER" id="PTHR47964:SF1">
    <property type="entry name" value="ATP-DEPENDENT DNA HELICASE HOMOLOG RECG, CHLOROPLASTIC"/>
    <property type="match status" value="1"/>
</dbReference>
<keyword evidence="5" id="KW-0067">ATP-binding</keyword>
<dbReference type="Pfam" id="PF00271">
    <property type="entry name" value="Helicase_C"/>
    <property type="match status" value="1"/>
</dbReference>